<evidence type="ECO:0000259" key="3">
    <source>
        <dbReference type="Pfam" id="PF05270"/>
    </source>
</evidence>
<dbReference type="Proteomes" id="UP000624709">
    <property type="component" value="Unassembled WGS sequence"/>
</dbReference>
<dbReference type="CDD" id="cd23399">
    <property type="entry name" value="beta-trefoil_ABD_ABFB"/>
    <property type="match status" value="1"/>
</dbReference>
<evidence type="ECO:0000313" key="4">
    <source>
        <dbReference type="EMBL" id="GIE64116.1"/>
    </source>
</evidence>
<feature type="domain" description="Alpha-L-arabinofuranosidase B arabinose-binding" evidence="3">
    <location>
        <begin position="174"/>
        <end position="289"/>
    </location>
</feature>
<dbReference type="Gene3D" id="2.80.10.50">
    <property type="match status" value="1"/>
</dbReference>
<feature type="transmembrane region" description="Helical" evidence="2">
    <location>
        <begin position="60"/>
        <end position="81"/>
    </location>
</feature>
<keyword evidence="5" id="KW-1185">Reference proteome</keyword>
<gene>
    <name evidence="4" type="ORF">Apa02nite_002240</name>
</gene>
<dbReference type="InterPro" id="IPR036195">
    <property type="entry name" value="AbfB_ABD_sf"/>
</dbReference>
<proteinExistence type="predicted"/>
<dbReference type="Pfam" id="PF05270">
    <property type="entry name" value="AbfB"/>
    <property type="match status" value="1"/>
</dbReference>
<feature type="region of interest" description="Disordered" evidence="1">
    <location>
        <begin position="1"/>
        <end position="36"/>
    </location>
</feature>
<accession>A0ABQ4B0C1</accession>
<evidence type="ECO:0000313" key="5">
    <source>
        <dbReference type="Proteomes" id="UP000624709"/>
    </source>
</evidence>
<comment type="caution">
    <text evidence="4">The sequence shown here is derived from an EMBL/GenBank/DDBJ whole genome shotgun (WGS) entry which is preliminary data.</text>
</comment>
<feature type="compositionally biased region" description="Pro residues" evidence="1">
    <location>
        <begin position="26"/>
        <end position="36"/>
    </location>
</feature>
<dbReference type="InterPro" id="IPR007934">
    <property type="entry name" value="AbfB_ABD"/>
</dbReference>
<reference evidence="4 5" key="1">
    <citation type="submission" date="2021-01" db="EMBL/GenBank/DDBJ databases">
        <title>Whole genome shotgun sequence of Actinoplanes palleronii NBRC 14916.</title>
        <authorList>
            <person name="Komaki H."/>
            <person name="Tamura T."/>
        </authorList>
    </citation>
    <scope>NUCLEOTIDE SEQUENCE [LARGE SCALE GENOMIC DNA]</scope>
    <source>
        <strain evidence="4 5">NBRC 14916</strain>
    </source>
</reference>
<dbReference type="EMBL" id="BOMS01000005">
    <property type="protein sequence ID" value="GIE64116.1"/>
    <property type="molecule type" value="Genomic_DNA"/>
</dbReference>
<keyword evidence="2" id="KW-1133">Transmembrane helix</keyword>
<feature type="compositionally biased region" description="Polar residues" evidence="1">
    <location>
        <begin position="125"/>
        <end position="134"/>
    </location>
</feature>
<keyword evidence="2" id="KW-0472">Membrane</keyword>
<organism evidence="4 5">
    <name type="scientific">Actinoplanes palleronii</name>
    <dbReference type="NCBI Taxonomy" id="113570"/>
    <lineage>
        <taxon>Bacteria</taxon>
        <taxon>Bacillati</taxon>
        <taxon>Actinomycetota</taxon>
        <taxon>Actinomycetes</taxon>
        <taxon>Micromonosporales</taxon>
        <taxon>Micromonosporaceae</taxon>
        <taxon>Actinoplanes</taxon>
    </lineage>
</organism>
<feature type="region of interest" description="Disordered" evidence="1">
    <location>
        <begin position="122"/>
        <end position="160"/>
    </location>
</feature>
<evidence type="ECO:0000256" key="1">
    <source>
        <dbReference type="SAM" id="MobiDB-lite"/>
    </source>
</evidence>
<name>A0ABQ4B0C1_9ACTN</name>
<keyword evidence="2" id="KW-0812">Transmembrane</keyword>
<dbReference type="SUPFAM" id="SSF110221">
    <property type="entry name" value="AbfB domain"/>
    <property type="match status" value="1"/>
</dbReference>
<sequence length="303" mass="31545">MPEDDSHRGPRVGGWVPPYSPDALSPKPPIRPITPAAFPPAPIPGFPGWAQRGKPLRRRAAVAAVALATLGVAAATTVILGDDAARTAPAFVAGTLPAVPPVPPPAEPVIIASAVAIRSSSSPITTGSAPSSNPVAKPSSHRQSTKPATRWPSPSKAPAVTLSAGSTVALTLADNPGQRVRHRSFIGRVDTIGASSKALDRADSSFTVRVGLGNSGCSSLESVNYPGYFLRHQNYQIKLQRNDGSDLYRRDATFCAVTIRSGDALALQSINYPKRFVVESDSRLALRETSADGALALVPVAVS</sequence>
<evidence type="ECO:0000256" key="2">
    <source>
        <dbReference type="SAM" id="Phobius"/>
    </source>
</evidence>
<protein>
    <recommendedName>
        <fullName evidence="3">Alpha-L-arabinofuranosidase B arabinose-binding domain-containing protein</fullName>
    </recommendedName>
</protein>